<name>A0A1M4YXB7_VIBGA</name>
<dbReference type="RefSeq" id="WP_072957444.1">
    <property type="nucleotide sequence ID" value="NZ_FQUH01000005.1"/>
</dbReference>
<keyword evidence="1" id="KW-0472">Membrane</keyword>
<evidence type="ECO:0000313" key="3">
    <source>
        <dbReference type="Proteomes" id="UP000184159"/>
    </source>
</evidence>
<reference evidence="3" key="1">
    <citation type="submission" date="2016-11" db="EMBL/GenBank/DDBJ databases">
        <authorList>
            <person name="Varghese N."/>
            <person name="Submissions S."/>
        </authorList>
    </citation>
    <scope>NUCLEOTIDE SEQUENCE [LARGE SCALE GENOMIC DNA]</scope>
    <source>
        <strain evidence="3">DSM 21264</strain>
    </source>
</reference>
<organism evidence="2 3">
    <name type="scientific">Vibrio gazogenes DSM 21264 = NBRC 103151</name>
    <dbReference type="NCBI Taxonomy" id="1123492"/>
    <lineage>
        <taxon>Bacteria</taxon>
        <taxon>Pseudomonadati</taxon>
        <taxon>Pseudomonadota</taxon>
        <taxon>Gammaproteobacteria</taxon>
        <taxon>Vibrionales</taxon>
        <taxon>Vibrionaceae</taxon>
        <taxon>Vibrio</taxon>
    </lineage>
</organism>
<dbReference type="Proteomes" id="UP000184159">
    <property type="component" value="Unassembled WGS sequence"/>
</dbReference>
<sequence length="226" mass="26137">MQTVHLSNFEFDFQQRSVRLTIIAYATVALLIIMTANTLSLALVYTALFFGVAVLLYWLLRKSQVRYTLTATHFQQHTFRGGWVIKWNNIQEINQCTYNIDGWHQPLPWVGIRLKSYSPYLNSICPRIISEILLSQRGLLYLGMKQHHIQLSEFEDIVLDPSLYRSVDGQLYSGLLAMLANRMSYQRNYHGYDIFIPMSDLGIQGDELIGMARRYIAAAEPELSHQ</sequence>
<proteinExistence type="predicted"/>
<feature type="transmembrane region" description="Helical" evidence="1">
    <location>
        <begin position="42"/>
        <end position="60"/>
    </location>
</feature>
<evidence type="ECO:0000256" key="1">
    <source>
        <dbReference type="SAM" id="Phobius"/>
    </source>
</evidence>
<evidence type="ECO:0000313" key="2">
    <source>
        <dbReference type="EMBL" id="SHF10433.1"/>
    </source>
</evidence>
<feature type="transmembrane region" description="Helical" evidence="1">
    <location>
        <begin position="20"/>
        <end position="36"/>
    </location>
</feature>
<keyword evidence="1" id="KW-1133">Transmembrane helix</keyword>
<gene>
    <name evidence="2" type="ORF">SAMN02745781_01481</name>
</gene>
<keyword evidence="3" id="KW-1185">Reference proteome</keyword>
<dbReference type="AlphaFoldDB" id="A0A1M4YXB7"/>
<keyword evidence="1" id="KW-0812">Transmembrane</keyword>
<dbReference type="InterPro" id="IPR021367">
    <property type="entry name" value="DUF2982"/>
</dbReference>
<accession>A0A1M4YXB7</accession>
<protein>
    <recommendedName>
        <fullName evidence="4">DUF2982 domain-containing protein</fullName>
    </recommendedName>
</protein>
<dbReference type="Pfam" id="PF11201">
    <property type="entry name" value="DUF2982"/>
    <property type="match status" value="1"/>
</dbReference>
<evidence type="ECO:0008006" key="4">
    <source>
        <dbReference type="Google" id="ProtNLM"/>
    </source>
</evidence>
<dbReference type="EMBL" id="FQUH01000005">
    <property type="protein sequence ID" value="SHF10433.1"/>
    <property type="molecule type" value="Genomic_DNA"/>
</dbReference>